<sequence length="754" mass="79757">MSRSNGTGMLEDGGTSSPRRKQAFSMDRQAPARLAVPTGSSSSSSSSANSSVTVPTASATASGPLGISPLRMSPPSLIMSSAGNRNDDTETNFFKALTDNLRYSTNSPIPHTQFPTPYSSTQDPQGRAKARGRNMGVISEDQQALQQTSMDSSVLENSINAGLYGGVPAVGARNVQGAASRGSRSGSDSSLDTTEPTVDLLQGANSTANATNAPAANTNGETLDDMNLQPSSVLQFGNTFSNEFLLASPEQLKEFLFESPAGFNLFHKTPAKTPLRFVTDSKDMNITLASNSKSTTSSSNLIHLFNSVNNVGGSNDAQDALAQAQAQSQQQGNNNNTNEMTPGALPSGIPDNFLSRTPLGKIDINLMFNQSSANSLSPSKKLSMSLTPYGRRVLNEMGTPFTRSVNYSNSALVDFQRARKDTNSATLMPPQSTATPDKAQQQQRTKKRVLKNKHSLSPLSRAASGAVTGTAAGSVGKLTHVSLGGSTTSKKAKKGKASGKKTLSKGEVVMHGEPVLTKHALSKHARMSGEFQRDDTDADADVYGSSPTTIQLNSSVTKSTSRLDNGRIPNLQNMDLIDERLGTDKLFDVDGRVRVPLSPTPKSYMGGNPLTLDTLKIPELPKMGSFKSDVQETQGTASQNSNGITGSANTNTSAKTKRVRKGKPKKPKFQVFVSSINKFNEPSSFVPMSPKGKKQGSTGSASSKLKRSQSLLVKNTASANVSGPTGAKKAGTPAQPHIQRSSSMSTNDAFYNMY</sequence>
<feature type="compositionally biased region" description="Basic residues" evidence="1">
    <location>
        <begin position="444"/>
        <end position="454"/>
    </location>
</feature>
<keyword evidence="3" id="KW-1185">Reference proteome</keyword>
<protein>
    <submittedName>
        <fullName evidence="2">Ndd1 protein</fullName>
    </submittedName>
</protein>
<name>A0AAV5RX40_MAUHU</name>
<evidence type="ECO:0000256" key="1">
    <source>
        <dbReference type="SAM" id="MobiDB-lite"/>
    </source>
</evidence>
<feature type="compositionally biased region" description="Low complexity" evidence="1">
    <location>
        <begin position="323"/>
        <end position="336"/>
    </location>
</feature>
<feature type="compositionally biased region" description="Basic residues" evidence="1">
    <location>
        <begin position="490"/>
        <end position="503"/>
    </location>
</feature>
<feature type="compositionally biased region" description="Polar residues" evidence="1">
    <location>
        <begin position="631"/>
        <end position="654"/>
    </location>
</feature>
<feature type="compositionally biased region" description="Low complexity" evidence="1">
    <location>
        <begin position="204"/>
        <end position="219"/>
    </location>
</feature>
<dbReference type="AlphaFoldDB" id="A0AAV5RX40"/>
<feature type="region of interest" description="Disordered" evidence="1">
    <location>
        <begin position="1"/>
        <end position="68"/>
    </location>
</feature>
<feature type="compositionally biased region" description="Polar residues" evidence="1">
    <location>
        <begin position="423"/>
        <end position="443"/>
    </location>
</feature>
<feature type="region of interest" description="Disordered" evidence="1">
    <location>
        <begin position="627"/>
        <end position="749"/>
    </location>
</feature>
<gene>
    <name evidence="2" type="ORF">DAKH74_025990</name>
</gene>
<organism evidence="2 3">
    <name type="scientific">Maudiozyma humilis</name>
    <name type="common">Sour dough yeast</name>
    <name type="synonym">Kazachstania humilis</name>
    <dbReference type="NCBI Taxonomy" id="51915"/>
    <lineage>
        <taxon>Eukaryota</taxon>
        <taxon>Fungi</taxon>
        <taxon>Dikarya</taxon>
        <taxon>Ascomycota</taxon>
        <taxon>Saccharomycotina</taxon>
        <taxon>Saccharomycetes</taxon>
        <taxon>Saccharomycetales</taxon>
        <taxon>Saccharomycetaceae</taxon>
        <taxon>Maudiozyma</taxon>
    </lineage>
</organism>
<feature type="compositionally biased region" description="Low complexity" evidence="1">
    <location>
        <begin position="478"/>
        <end position="489"/>
    </location>
</feature>
<feature type="region of interest" description="Disordered" evidence="1">
    <location>
        <begin position="546"/>
        <end position="566"/>
    </location>
</feature>
<evidence type="ECO:0000313" key="2">
    <source>
        <dbReference type="EMBL" id="GMM55983.1"/>
    </source>
</evidence>
<feature type="compositionally biased region" description="Polar residues" evidence="1">
    <location>
        <begin position="109"/>
        <end position="124"/>
    </location>
</feature>
<feature type="compositionally biased region" description="Low complexity" evidence="1">
    <location>
        <begin position="177"/>
        <end position="190"/>
    </location>
</feature>
<feature type="compositionally biased region" description="Polar residues" evidence="1">
    <location>
        <begin position="695"/>
        <end position="723"/>
    </location>
</feature>
<feature type="region of interest" description="Disordered" evidence="1">
    <location>
        <begin position="422"/>
        <end position="466"/>
    </location>
</feature>
<feature type="region of interest" description="Disordered" evidence="1">
    <location>
        <begin position="323"/>
        <end position="343"/>
    </location>
</feature>
<feature type="region of interest" description="Disordered" evidence="1">
    <location>
        <begin position="175"/>
        <end position="226"/>
    </location>
</feature>
<feature type="compositionally biased region" description="Low complexity" evidence="1">
    <location>
        <begin position="35"/>
        <end position="64"/>
    </location>
</feature>
<feature type="compositionally biased region" description="Polar residues" evidence="1">
    <location>
        <begin position="546"/>
        <end position="563"/>
    </location>
</feature>
<feature type="compositionally biased region" description="Basic residues" evidence="1">
    <location>
        <begin position="655"/>
        <end position="668"/>
    </location>
</feature>
<feature type="compositionally biased region" description="Polar residues" evidence="1">
    <location>
        <begin position="672"/>
        <end position="683"/>
    </location>
</feature>
<dbReference type="EMBL" id="BTGD01000006">
    <property type="protein sequence ID" value="GMM55983.1"/>
    <property type="molecule type" value="Genomic_DNA"/>
</dbReference>
<dbReference type="Proteomes" id="UP001377567">
    <property type="component" value="Unassembled WGS sequence"/>
</dbReference>
<feature type="region of interest" description="Disordered" evidence="1">
    <location>
        <begin position="109"/>
        <end position="128"/>
    </location>
</feature>
<proteinExistence type="predicted"/>
<comment type="caution">
    <text evidence="2">The sequence shown here is derived from an EMBL/GenBank/DDBJ whole genome shotgun (WGS) entry which is preliminary data.</text>
</comment>
<feature type="compositionally biased region" description="Polar residues" evidence="1">
    <location>
        <begin position="738"/>
        <end position="749"/>
    </location>
</feature>
<reference evidence="2 3" key="1">
    <citation type="journal article" date="2023" name="Elife">
        <title>Identification of key yeast species and microbe-microbe interactions impacting larval growth of Drosophila in the wild.</title>
        <authorList>
            <person name="Mure A."/>
            <person name="Sugiura Y."/>
            <person name="Maeda R."/>
            <person name="Honda K."/>
            <person name="Sakurai N."/>
            <person name="Takahashi Y."/>
            <person name="Watada M."/>
            <person name="Katoh T."/>
            <person name="Gotoh A."/>
            <person name="Gotoh Y."/>
            <person name="Taniguchi I."/>
            <person name="Nakamura K."/>
            <person name="Hayashi T."/>
            <person name="Katayama T."/>
            <person name="Uemura T."/>
            <person name="Hattori Y."/>
        </authorList>
    </citation>
    <scope>NUCLEOTIDE SEQUENCE [LARGE SCALE GENOMIC DNA]</scope>
    <source>
        <strain evidence="2 3">KH-74</strain>
    </source>
</reference>
<evidence type="ECO:0000313" key="3">
    <source>
        <dbReference type="Proteomes" id="UP001377567"/>
    </source>
</evidence>
<feature type="region of interest" description="Disordered" evidence="1">
    <location>
        <begin position="478"/>
        <end position="503"/>
    </location>
</feature>
<accession>A0AAV5RX40</accession>